<dbReference type="PROSITE" id="PS51833">
    <property type="entry name" value="HDOD"/>
    <property type="match status" value="1"/>
</dbReference>
<dbReference type="PANTHER" id="PTHR33525">
    <property type="match status" value="1"/>
</dbReference>
<accession>A0A6N9TJ66</accession>
<name>A0A6N9TJ66_DISTH</name>
<sequence length="284" mass="31657">MARHPEDLVLGADVSSLPDIYQRISRAVDDPLSTSADIGRIISEDTGLSARLLRIVNSPFYGFPSKIETISRAVTIIGTRQLRDLALATSIVKMFEGVSSDLVDMEKFWRHSVACGVAARILGTYQRYPNVERLFVASLLHDIGRLILYLQVPQEARRALTAAREEGRLVRDVEEEVLGFDHADVGRALLKFWKLPPSLVEAVTYHHRPRRAMLFPVEAATAHLADFIVNARQLGTSGERFVPPLDADAWRTLGLSVNVLSPVLAQLERQYKDVVAMIIPVYCS</sequence>
<protein>
    <submittedName>
        <fullName evidence="2">HDOD domain-containing protein</fullName>
    </submittedName>
</protein>
<dbReference type="PANTHER" id="PTHR33525:SF3">
    <property type="entry name" value="RIBONUCLEASE Y"/>
    <property type="match status" value="1"/>
</dbReference>
<dbReference type="EMBL" id="JAAGRR010000001">
    <property type="protein sequence ID" value="NDY41295.1"/>
    <property type="molecule type" value="Genomic_DNA"/>
</dbReference>
<evidence type="ECO:0000259" key="1">
    <source>
        <dbReference type="PROSITE" id="PS51833"/>
    </source>
</evidence>
<feature type="domain" description="HDOD" evidence="1">
    <location>
        <begin position="14"/>
        <end position="209"/>
    </location>
</feature>
<evidence type="ECO:0000313" key="2">
    <source>
        <dbReference type="EMBL" id="NDY41295.1"/>
    </source>
</evidence>
<dbReference type="InterPro" id="IPR013976">
    <property type="entry name" value="HDOD"/>
</dbReference>
<dbReference type="CDD" id="cd00077">
    <property type="entry name" value="HDc"/>
    <property type="match status" value="1"/>
</dbReference>
<comment type="caution">
    <text evidence="2">The sequence shown here is derived from an EMBL/GenBank/DDBJ whole genome shotgun (WGS) entry which is preliminary data.</text>
</comment>
<dbReference type="InterPro" id="IPR052340">
    <property type="entry name" value="RNase_Y/CdgJ"/>
</dbReference>
<keyword evidence="3" id="KW-1185">Reference proteome</keyword>
<dbReference type="InterPro" id="IPR003607">
    <property type="entry name" value="HD/PDEase_dom"/>
</dbReference>
<organism evidence="2 3">
    <name type="scientific">Dissulfurirhabdus thermomarina</name>
    <dbReference type="NCBI Taxonomy" id="1765737"/>
    <lineage>
        <taxon>Bacteria</taxon>
        <taxon>Deltaproteobacteria</taxon>
        <taxon>Dissulfurirhabdaceae</taxon>
        <taxon>Dissulfurirhabdus</taxon>
    </lineage>
</organism>
<reference evidence="2 3" key="1">
    <citation type="submission" date="2020-02" db="EMBL/GenBank/DDBJ databases">
        <title>Comparative genomics of sulfur disproportionating microorganisms.</title>
        <authorList>
            <person name="Ward L.M."/>
            <person name="Bertran E."/>
            <person name="Johnston D.T."/>
        </authorList>
    </citation>
    <scope>NUCLEOTIDE SEQUENCE [LARGE SCALE GENOMIC DNA]</scope>
    <source>
        <strain evidence="2 3">DSM 100025</strain>
    </source>
</reference>
<evidence type="ECO:0000313" key="3">
    <source>
        <dbReference type="Proteomes" id="UP000469346"/>
    </source>
</evidence>
<dbReference type="Pfam" id="PF08668">
    <property type="entry name" value="HDOD"/>
    <property type="match status" value="1"/>
</dbReference>
<dbReference type="Proteomes" id="UP000469346">
    <property type="component" value="Unassembled WGS sequence"/>
</dbReference>
<dbReference type="SMART" id="SM00471">
    <property type="entry name" value="HDc"/>
    <property type="match status" value="1"/>
</dbReference>
<gene>
    <name evidence="2" type="ORF">G3N55_00325</name>
</gene>
<proteinExistence type="predicted"/>
<dbReference type="RefSeq" id="WP_163297432.1">
    <property type="nucleotide sequence ID" value="NZ_JAAGRR010000001.1"/>
</dbReference>
<dbReference type="Gene3D" id="1.10.3210.10">
    <property type="entry name" value="Hypothetical protein af1432"/>
    <property type="match status" value="1"/>
</dbReference>
<dbReference type="SUPFAM" id="SSF109604">
    <property type="entry name" value="HD-domain/PDEase-like"/>
    <property type="match status" value="1"/>
</dbReference>
<dbReference type="AlphaFoldDB" id="A0A6N9TJ66"/>